<keyword evidence="2" id="KW-0378">Hydrolase</keyword>
<dbReference type="Pfam" id="PF09992">
    <property type="entry name" value="NAGPA"/>
    <property type="match status" value="1"/>
</dbReference>
<evidence type="ECO:0000259" key="1">
    <source>
        <dbReference type="Pfam" id="PF09992"/>
    </source>
</evidence>
<reference evidence="2 3" key="1">
    <citation type="submission" date="2018-12" db="EMBL/GenBank/DDBJ databases">
        <title>Legionella sp,whole genome shotgun sequence.</title>
        <authorList>
            <person name="Wu H."/>
        </authorList>
    </citation>
    <scope>NUCLEOTIDE SEQUENCE [LARGE SCALE GENOMIC DNA]</scope>
    <source>
        <strain evidence="3">km714</strain>
    </source>
</reference>
<evidence type="ECO:0000313" key="3">
    <source>
        <dbReference type="Proteomes" id="UP000288012"/>
    </source>
</evidence>
<keyword evidence="2" id="KW-0326">Glycosidase</keyword>
<protein>
    <submittedName>
        <fullName evidence="2">Phosphodiester glycosidase family protein</fullName>
    </submittedName>
</protein>
<dbReference type="GO" id="GO:0016798">
    <property type="term" value="F:hydrolase activity, acting on glycosyl bonds"/>
    <property type="evidence" value="ECO:0007669"/>
    <property type="project" value="UniProtKB-KW"/>
</dbReference>
<name>A0A3S0XTQ3_9GAMM</name>
<evidence type="ECO:0000313" key="2">
    <source>
        <dbReference type="EMBL" id="RUQ89053.1"/>
    </source>
</evidence>
<dbReference type="AlphaFoldDB" id="A0A3S0XTQ3"/>
<gene>
    <name evidence="2" type="ORF">EKM59_04450</name>
</gene>
<proteinExistence type="predicted"/>
<dbReference type="Proteomes" id="UP000288012">
    <property type="component" value="Unassembled WGS sequence"/>
</dbReference>
<comment type="caution">
    <text evidence="2">The sequence shown here is derived from an EMBL/GenBank/DDBJ whole genome shotgun (WGS) entry which is preliminary data.</text>
</comment>
<dbReference type="EMBL" id="RZGR01000009">
    <property type="protein sequence ID" value="RUQ89053.1"/>
    <property type="molecule type" value="Genomic_DNA"/>
</dbReference>
<keyword evidence="3" id="KW-1185">Reference proteome</keyword>
<sequence>MNISTPINFVQISKLLLGFTLLLFVSVNSLASNWEPVAPGIEYQDLGTNLLKTWSHIHVFRIDLKKNELDLILAKNLSLAHASISEFAEKSRALIVLNGGFFDHNYHPLGLRISKKQVLNPLKRISWWGVFYIKNQKAYLSGQQQYLHNPRTQFAVQSGPRLLINGVIPALKPGLAERSALGITTQGKVIILVTENSPMTTTALANLMKSAPLHCKDALNLDGGSSSQLITNTDNLRINTGFAHVSDAIVVKPRQTA</sequence>
<dbReference type="InterPro" id="IPR018711">
    <property type="entry name" value="NAGPA"/>
</dbReference>
<feature type="domain" description="Phosphodiester glycosidase" evidence="1">
    <location>
        <begin position="92"/>
        <end position="251"/>
    </location>
</feature>
<dbReference type="PANTHER" id="PTHR40446:SF2">
    <property type="entry name" value="N-ACETYLGLUCOSAMINE-1-PHOSPHODIESTER ALPHA-N-ACETYLGLUCOSAMINIDASE"/>
    <property type="match status" value="1"/>
</dbReference>
<organism evidence="2 3">
    <name type="scientific">Legionella septentrionalis</name>
    <dbReference type="NCBI Taxonomy" id="2498109"/>
    <lineage>
        <taxon>Bacteria</taxon>
        <taxon>Pseudomonadati</taxon>
        <taxon>Pseudomonadota</taxon>
        <taxon>Gammaproteobacteria</taxon>
        <taxon>Legionellales</taxon>
        <taxon>Legionellaceae</taxon>
        <taxon>Legionella</taxon>
    </lineage>
</organism>
<accession>A0A3S0XTQ3</accession>
<dbReference type="PANTHER" id="PTHR40446">
    <property type="entry name" value="N-ACETYLGLUCOSAMINE-1-PHOSPHODIESTER ALPHA-N-ACETYLGLUCOSAMINIDASE"/>
    <property type="match status" value="1"/>
</dbReference>